<evidence type="ECO:0000256" key="1">
    <source>
        <dbReference type="SAM" id="MobiDB-lite"/>
    </source>
</evidence>
<accession>A0A6G8PYF2</accession>
<keyword evidence="2" id="KW-0812">Transmembrane</keyword>
<keyword evidence="4" id="KW-1185">Reference proteome</keyword>
<keyword evidence="2" id="KW-1133">Transmembrane helix</keyword>
<feature type="region of interest" description="Disordered" evidence="1">
    <location>
        <begin position="191"/>
        <end position="213"/>
    </location>
</feature>
<evidence type="ECO:0000313" key="3">
    <source>
        <dbReference type="EMBL" id="QIN79167.1"/>
    </source>
</evidence>
<protein>
    <submittedName>
        <fullName evidence="3">Uncharacterized protein</fullName>
    </submittedName>
</protein>
<dbReference type="RefSeq" id="WP_166396827.1">
    <property type="nucleotide sequence ID" value="NZ_CP045121.1"/>
</dbReference>
<feature type="transmembrane region" description="Helical" evidence="2">
    <location>
        <begin position="139"/>
        <end position="156"/>
    </location>
</feature>
<keyword evidence="2" id="KW-0472">Membrane</keyword>
<feature type="transmembrane region" description="Helical" evidence="2">
    <location>
        <begin position="46"/>
        <end position="69"/>
    </location>
</feature>
<feature type="transmembrane region" description="Helical" evidence="2">
    <location>
        <begin position="81"/>
        <end position="97"/>
    </location>
</feature>
<name>A0A6G8PYF2_9ACTN</name>
<proteinExistence type="predicted"/>
<dbReference type="Proteomes" id="UP000502706">
    <property type="component" value="Chromosome"/>
</dbReference>
<evidence type="ECO:0000256" key="2">
    <source>
        <dbReference type="SAM" id="Phobius"/>
    </source>
</evidence>
<feature type="transmembrane region" description="Helical" evidence="2">
    <location>
        <begin position="109"/>
        <end position="127"/>
    </location>
</feature>
<evidence type="ECO:0000313" key="4">
    <source>
        <dbReference type="Proteomes" id="UP000502706"/>
    </source>
</evidence>
<dbReference type="KEGG" id="rmar:GBA65_12265"/>
<gene>
    <name evidence="3" type="ORF">GBA65_12265</name>
</gene>
<dbReference type="AlphaFoldDB" id="A0A6G8PYF2"/>
<dbReference type="EMBL" id="CP045121">
    <property type="protein sequence ID" value="QIN79167.1"/>
    <property type="molecule type" value="Genomic_DNA"/>
</dbReference>
<reference evidence="3 4" key="1">
    <citation type="submission" date="2019-10" db="EMBL/GenBank/DDBJ databases">
        <title>Rubrobacter sp nov SCSIO 52915 isolated from a deep-sea sediment in the South China Sea.</title>
        <authorList>
            <person name="Chen R.W."/>
        </authorList>
    </citation>
    <scope>NUCLEOTIDE SEQUENCE [LARGE SCALE GENOMIC DNA]</scope>
    <source>
        <strain evidence="3 4">SCSIO 52915</strain>
    </source>
</reference>
<feature type="transmembrane region" description="Helical" evidence="2">
    <location>
        <begin position="168"/>
        <end position="189"/>
    </location>
</feature>
<sequence>MRTELLQIGIPEGLYAAYLTGLMAAFGLGCFVVAAVIAWHRSSDPVSLFVSLFLVLMGAVNAPNVQALAATYPGWGPAFEFSWWLLWAALIVFLFVFPNGRFVPRWTRGAAGLFLLGTFVALFLGRGTPTDPRPPSPDPLRGLLAGVAAQVYRYRGVSSPKERQQTKWVVSGAIAAILVQVLGILAAPYSPGPASRPCSTTWPTSPPSPSPTS</sequence>
<dbReference type="PROSITE" id="PS51257">
    <property type="entry name" value="PROKAR_LIPOPROTEIN"/>
    <property type="match status" value="1"/>
</dbReference>
<feature type="transmembrane region" description="Helical" evidence="2">
    <location>
        <begin position="15"/>
        <end position="39"/>
    </location>
</feature>
<feature type="compositionally biased region" description="Pro residues" evidence="1">
    <location>
        <begin position="204"/>
        <end position="213"/>
    </location>
</feature>
<organism evidence="3 4">
    <name type="scientific">Rubrobacter marinus</name>
    <dbReference type="NCBI Taxonomy" id="2653852"/>
    <lineage>
        <taxon>Bacteria</taxon>
        <taxon>Bacillati</taxon>
        <taxon>Actinomycetota</taxon>
        <taxon>Rubrobacteria</taxon>
        <taxon>Rubrobacterales</taxon>
        <taxon>Rubrobacteraceae</taxon>
        <taxon>Rubrobacter</taxon>
    </lineage>
</organism>